<protein>
    <submittedName>
        <fullName evidence="3">Putative peptidase</fullName>
        <ecNumber evidence="3">3.4.-.-</ecNumber>
    </submittedName>
</protein>
<dbReference type="PANTHER" id="PTHR46112">
    <property type="entry name" value="AMINOPEPTIDASE"/>
    <property type="match status" value="1"/>
</dbReference>
<feature type="domain" description="Peptidase M24" evidence="1">
    <location>
        <begin position="160"/>
        <end position="360"/>
    </location>
</feature>
<keyword evidence="3" id="KW-0378">Hydrolase</keyword>
<dbReference type="SUPFAM" id="SSF53092">
    <property type="entry name" value="Creatinase/prolidase N-terminal domain"/>
    <property type="match status" value="1"/>
</dbReference>
<evidence type="ECO:0000313" key="4">
    <source>
        <dbReference type="Proteomes" id="UP000320496"/>
    </source>
</evidence>
<gene>
    <name evidence="3" type="ORF">Mal4_58610</name>
</gene>
<dbReference type="Pfam" id="PF00557">
    <property type="entry name" value="Peptidase_M24"/>
    <property type="match status" value="1"/>
</dbReference>
<reference evidence="3 4" key="1">
    <citation type="submission" date="2019-02" db="EMBL/GenBank/DDBJ databases">
        <title>Deep-cultivation of Planctomycetes and their phenomic and genomic characterization uncovers novel biology.</title>
        <authorList>
            <person name="Wiegand S."/>
            <person name="Jogler M."/>
            <person name="Boedeker C."/>
            <person name="Pinto D."/>
            <person name="Vollmers J."/>
            <person name="Rivas-Marin E."/>
            <person name="Kohn T."/>
            <person name="Peeters S.H."/>
            <person name="Heuer A."/>
            <person name="Rast P."/>
            <person name="Oberbeckmann S."/>
            <person name="Bunk B."/>
            <person name="Jeske O."/>
            <person name="Meyerdierks A."/>
            <person name="Storesund J.E."/>
            <person name="Kallscheuer N."/>
            <person name="Luecker S."/>
            <person name="Lage O.M."/>
            <person name="Pohl T."/>
            <person name="Merkel B.J."/>
            <person name="Hornburger P."/>
            <person name="Mueller R.-W."/>
            <person name="Bruemmer F."/>
            <person name="Labrenz M."/>
            <person name="Spormann A.M."/>
            <person name="Op den Camp H."/>
            <person name="Overmann J."/>
            <person name="Amann R."/>
            <person name="Jetten M.S.M."/>
            <person name="Mascher T."/>
            <person name="Medema M.H."/>
            <person name="Devos D.P."/>
            <person name="Kaster A.-K."/>
            <person name="Ovreas L."/>
            <person name="Rohde M."/>
            <person name="Galperin M.Y."/>
            <person name="Jogler C."/>
        </authorList>
    </citation>
    <scope>NUCLEOTIDE SEQUENCE [LARGE SCALE GENOMIC DNA]</scope>
    <source>
        <strain evidence="3 4">Mal4</strain>
    </source>
</reference>
<dbReference type="InterPro" id="IPR000994">
    <property type="entry name" value="Pept_M24"/>
</dbReference>
<accession>A0A517ZG76</accession>
<organism evidence="3 4">
    <name type="scientific">Maioricimonas rarisocia</name>
    <dbReference type="NCBI Taxonomy" id="2528026"/>
    <lineage>
        <taxon>Bacteria</taxon>
        <taxon>Pseudomonadati</taxon>
        <taxon>Planctomycetota</taxon>
        <taxon>Planctomycetia</taxon>
        <taxon>Planctomycetales</taxon>
        <taxon>Planctomycetaceae</taxon>
        <taxon>Maioricimonas</taxon>
    </lineage>
</organism>
<dbReference type="InterPro" id="IPR000587">
    <property type="entry name" value="Creatinase_N"/>
</dbReference>
<dbReference type="KEGG" id="mri:Mal4_58610"/>
<evidence type="ECO:0000313" key="3">
    <source>
        <dbReference type="EMBL" id="QDU41493.1"/>
    </source>
</evidence>
<dbReference type="EC" id="3.4.-.-" evidence="3"/>
<dbReference type="PANTHER" id="PTHR46112:SF8">
    <property type="entry name" value="CYTOPLASMIC PEPTIDASE PEPQ-RELATED"/>
    <property type="match status" value="1"/>
</dbReference>
<dbReference type="SUPFAM" id="SSF55920">
    <property type="entry name" value="Creatinase/aminopeptidase"/>
    <property type="match status" value="1"/>
</dbReference>
<dbReference type="EMBL" id="CP036275">
    <property type="protein sequence ID" value="QDU41493.1"/>
    <property type="molecule type" value="Genomic_DNA"/>
</dbReference>
<dbReference type="InterPro" id="IPR050659">
    <property type="entry name" value="Peptidase_M24B"/>
</dbReference>
<proteinExistence type="predicted"/>
<dbReference type="CDD" id="cd01066">
    <property type="entry name" value="APP_MetAP"/>
    <property type="match status" value="1"/>
</dbReference>
<dbReference type="Proteomes" id="UP000320496">
    <property type="component" value="Chromosome"/>
</dbReference>
<dbReference type="Pfam" id="PF01321">
    <property type="entry name" value="Creatinase_N"/>
    <property type="match status" value="1"/>
</dbReference>
<keyword evidence="4" id="KW-1185">Reference proteome</keyword>
<dbReference type="InterPro" id="IPR029149">
    <property type="entry name" value="Creatin/AminoP/Spt16_N"/>
</dbReference>
<sequence length="373" mass="40430">MSHSLPTLAPPLCRVRQRRLLDLMSARGIDRVVVVTPEHVQWLTGFRPHRLMSAAVSLDVDGRCVLSAPNTIPGDVAADEMVTFEAQRLATLRQDQPAAAIEALARATGPAGSLRLGVEGSALGPALCRLLGVTDPDRLEDVEADLQRLRRKKESDELAMIRHAVAATEAMYAAAREVIAPGVSELTVFSRLHAAAVEVLGEPPTALGNDFCCGSPGGPPRPRAIEAGELYILDLGPGYRGYHADNCRTFAVNGAPTDVQQQAWEAIVPVLRHVEATVRPGVSCRRLFEDAKRMLDEVRPGGFFHHLGHGIGLYPHEAPHLNPNWDDVFEEGDVFTAEPGLYGDDLRGGIRLEEDYVVTATGVEKLTSFPLEL</sequence>
<dbReference type="AlphaFoldDB" id="A0A517ZG76"/>
<dbReference type="GO" id="GO:0016787">
    <property type="term" value="F:hydrolase activity"/>
    <property type="evidence" value="ECO:0007669"/>
    <property type="project" value="UniProtKB-KW"/>
</dbReference>
<evidence type="ECO:0000259" key="1">
    <source>
        <dbReference type="Pfam" id="PF00557"/>
    </source>
</evidence>
<dbReference type="InterPro" id="IPR036005">
    <property type="entry name" value="Creatinase/aminopeptidase-like"/>
</dbReference>
<dbReference type="Gene3D" id="3.40.350.10">
    <property type="entry name" value="Creatinase/prolidase N-terminal domain"/>
    <property type="match status" value="1"/>
</dbReference>
<feature type="domain" description="Creatinase N-terminal" evidence="2">
    <location>
        <begin position="16"/>
        <end position="150"/>
    </location>
</feature>
<evidence type="ECO:0000259" key="2">
    <source>
        <dbReference type="Pfam" id="PF01321"/>
    </source>
</evidence>
<dbReference type="RefSeq" id="WP_197443927.1">
    <property type="nucleotide sequence ID" value="NZ_CP036275.1"/>
</dbReference>
<dbReference type="Gene3D" id="3.90.230.10">
    <property type="entry name" value="Creatinase/methionine aminopeptidase superfamily"/>
    <property type="match status" value="1"/>
</dbReference>
<name>A0A517ZG76_9PLAN</name>